<sequence length="409" mass="45901">MVHSTFGMLLDPSSPFATDSGESSSSAIMCGQSDELSESAAIPGDNGDDLMSNKMPTHVTFRRKTEEEVPLMSKKGSNNAPDPANSFEDGPSRDAELLIDEFMRFHPPPPYSKYPITGNLPCPVIIPQRRPRDWKRGFMRAYAPVLGDCGVSQDMFLDFLKTFHAVNKQLPLLQVINAAAFHVIPLPIITLIASTAIDLALEARAQSRMNAFLYRTNEEFFQPRGLYCLIMTYDPKSKETFTSVDITRSVSSIMKAKSSALRWMLLMTISSHSLELPEAAPLVYPIMDLGDPHYHPIRWTLKTMGNYFDRREQAKYARKRPAKALTAMAPTEQRAESWLRVRTVNPYPTTEVSEALDAQGRVTSYAEPGKRKETPYKGTGRRWFKENVLYMMIVNMPTEADLAAVKGST</sequence>
<dbReference type="AlphaFoldDB" id="A0A0C3HRU7"/>
<keyword evidence="3" id="KW-1185">Reference proteome</keyword>
<dbReference type="PANTHER" id="PTHR38887">
    <property type="entry name" value="CHROMOSOME 21, WHOLE GENOME SHOTGUN SEQUENCE"/>
    <property type="match status" value="1"/>
</dbReference>
<accession>A0A0C3HRU7</accession>
<reference evidence="2 3" key="1">
    <citation type="submission" date="2014-04" db="EMBL/GenBank/DDBJ databases">
        <authorList>
            <consortium name="DOE Joint Genome Institute"/>
            <person name="Kuo A."/>
            <person name="Martino E."/>
            <person name="Perotto S."/>
            <person name="Kohler A."/>
            <person name="Nagy L.G."/>
            <person name="Floudas D."/>
            <person name="Copeland A."/>
            <person name="Barry K.W."/>
            <person name="Cichocki N."/>
            <person name="Veneault-Fourrey C."/>
            <person name="LaButti K."/>
            <person name="Lindquist E.A."/>
            <person name="Lipzen A."/>
            <person name="Lundell T."/>
            <person name="Morin E."/>
            <person name="Murat C."/>
            <person name="Sun H."/>
            <person name="Tunlid A."/>
            <person name="Henrissat B."/>
            <person name="Grigoriev I.V."/>
            <person name="Hibbett D.S."/>
            <person name="Martin F."/>
            <person name="Nordberg H.P."/>
            <person name="Cantor M.N."/>
            <person name="Hua S.X."/>
        </authorList>
    </citation>
    <scope>NUCLEOTIDE SEQUENCE [LARGE SCALE GENOMIC DNA]</scope>
    <source>
        <strain evidence="2 3">Zn</strain>
    </source>
</reference>
<dbReference type="Proteomes" id="UP000054321">
    <property type="component" value="Unassembled WGS sequence"/>
</dbReference>
<evidence type="ECO:0000256" key="1">
    <source>
        <dbReference type="SAM" id="MobiDB-lite"/>
    </source>
</evidence>
<name>A0A0C3HRU7_OIDMZ</name>
<protein>
    <submittedName>
        <fullName evidence="2">Uncharacterized protein</fullName>
    </submittedName>
</protein>
<dbReference type="EMBL" id="KN832871">
    <property type="protein sequence ID" value="KIN05740.1"/>
    <property type="molecule type" value="Genomic_DNA"/>
</dbReference>
<dbReference type="InterPro" id="IPR053221">
    <property type="entry name" value="Burnettramic_acid_biosynth"/>
</dbReference>
<dbReference type="HOGENOM" id="CLU_023303_2_0_1"/>
<organism evidence="2 3">
    <name type="scientific">Oidiodendron maius (strain Zn)</name>
    <dbReference type="NCBI Taxonomy" id="913774"/>
    <lineage>
        <taxon>Eukaryota</taxon>
        <taxon>Fungi</taxon>
        <taxon>Dikarya</taxon>
        <taxon>Ascomycota</taxon>
        <taxon>Pezizomycotina</taxon>
        <taxon>Leotiomycetes</taxon>
        <taxon>Leotiomycetes incertae sedis</taxon>
        <taxon>Myxotrichaceae</taxon>
        <taxon>Oidiodendron</taxon>
    </lineage>
</organism>
<reference evidence="3" key="2">
    <citation type="submission" date="2015-01" db="EMBL/GenBank/DDBJ databases">
        <title>Evolutionary Origins and Diversification of the Mycorrhizal Mutualists.</title>
        <authorList>
            <consortium name="DOE Joint Genome Institute"/>
            <consortium name="Mycorrhizal Genomics Consortium"/>
            <person name="Kohler A."/>
            <person name="Kuo A."/>
            <person name="Nagy L.G."/>
            <person name="Floudas D."/>
            <person name="Copeland A."/>
            <person name="Barry K.W."/>
            <person name="Cichocki N."/>
            <person name="Veneault-Fourrey C."/>
            <person name="LaButti K."/>
            <person name="Lindquist E.A."/>
            <person name="Lipzen A."/>
            <person name="Lundell T."/>
            <person name="Morin E."/>
            <person name="Murat C."/>
            <person name="Riley R."/>
            <person name="Ohm R."/>
            <person name="Sun H."/>
            <person name="Tunlid A."/>
            <person name="Henrissat B."/>
            <person name="Grigoriev I.V."/>
            <person name="Hibbett D.S."/>
            <person name="Martin F."/>
        </authorList>
    </citation>
    <scope>NUCLEOTIDE SEQUENCE [LARGE SCALE GENOMIC DNA]</scope>
    <source>
        <strain evidence="3">Zn</strain>
    </source>
</reference>
<feature type="compositionally biased region" description="Polar residues" evidence="1">
    <location>
        <begin position="15"/>
        <end position="27"/>
    </location>
</feature>
<gene>
    <name evidence="2" type="ORF">OIDMADRAFT_141447</name>
</gene>
<dbReference type="OrthoDB" id="3433125at2759"/>
<proteinExistence type="predicted"/>
<dbReference type="InParanoid" id="A0A0C3HRU7"/>
<evidence type="ECO:0000313" key="2">
    <source>
        <dbReference type="EMBL" id="KIN05740.1"/>
    </source>
</evidence>
<evidence type="ECO:0000313" key="3">
    <source>
        <dbReference type="Proteomes" id="UP000054321"/>
    </source>
</evidence>
<dbReference type="PANTHER" id="PTHR38887:SF1">
    <property type="entry name" value="RAS MODIFICATION PROTEIN ERF4"/>
    <property type="match status" value="1"/>
</dbReference>
<feature type="region of interest" description="Disordered" evidence="1">
    <location>
        <begin position="11"/>
        <end position="91"/>
    </location>
</feature>